<keyword evidence="3" id="KW-1185">Reference proteome</keyword>
<dbReference type="Proteomes" id="UP000054279">
    <property type="component" value="Unassembled WGS sequence"/>
</dbReference>
<feature type="transmembrane region" description="Helical" evidence="1">
    <location>
        <begin position="13"/>
        <end position="34"/>
    </location>
</feature>
<feature type="transmembrane region" description="Helical" evidence="1">
    <location>
        <begin position="220"/>
        <end position="243"/>
    </location>
</feature>
<evidence type="ECO:0000256" key="1">
    <source>
        <dbReference type="SAM" id="Phobius"/>
    </source>
</evidence>
<feature type="transmembrane region" description="Helical" evidence="1">
    <location>
        <begin position="90"/>
        <end position="108"/>
    </location>
</feature>
<evidence type="ECO:0008006" key="4">
    <source>
        <dbReference type="Google" id="ProtNLM"/>
    </source>
</evidence>
<dbReference type="AlphaFoldDB" id="A0A0C9U043"/>
<keyword evidence="1" id="KW-0472">Membrane</keyword>
<feature type="transmembrane region" description="Helical" evidence="1">
    <location>
        <begin position="263"/>
        <end position="283"/>
    </location>
</feature>
<organism evidence="2 3">
    <name type="scientific">Sphaerobolus stellatus (strain SS14)</name>
    <dbReference type="NCBI Taxonomy" id="990650"/>
    <lineage>
        <taxon>Eukaryota</taxon>
        <taxon>Fungi</taxon>
        <taxon>Dikarya</taxon>
        <taxon>Basidiomycota</taxon>
        <taxon>Agaricomycotina</taxon>
        <taxon>Agaricomycetes</taxon>
        <taxon>Phallomycetidae</taxon>
        <taxon>Geastrales</taxon>
        <taxon>Sphaerobolaceae</taxon>
        <taxon>Sphaerobolus</taxon>
    </lineage>
</organism>
<feature type="transmembrane region" description="Helical" evidence="1">
    <location>
        <begin position="46"/>
        <end position="70"/>
    </location>
</feature>
<evidence type="ECO:0000313" key="3">
    <source>
        <dbReference type="Proteomes" id="UP000054279"/>
    </source>
</evidence>
<gene>
    <name evidence="2" type="ORF">M422DRAFT_261605</name>
</gene>
<feature type="transmembrane region" description="Helical" evidence="1">
    <location>
        <begin position="176"/>
        <end position="200"/>
    </location>
</feature>
<reference evidence="2 3" key="1">
    <citation type="submission" date="2014-06" db="EMBL/GenBank/DDBJ databases">
        <title>Evolutionary Origins and Diversification of the Mycorrhizal Mutualists.</title>
        <authorList>
            <consortium name="DOE Joint Genome Institute"/>
            <consortium name="Mycorrhizal Genomics Consortium"/>
            <person name="Kohler A."/>
            <person name="Kuo A."/>
            <person name="Nagy L.G."/>
            <person name="Floudas D."/>
            <person name="Copeland A."/>
            <person name="Barry K.W."/>
            <person name="Cichocki N."/>
            <person name="Veneault-Fourrey C."/>
            <person name="LaButti K."/>
            <person name="Lindquist E.A."/>
            <person name="Lipzen A."/>
            <person name="Lundell T."/>
            <person name="Morin E."/>
            <person name="Murat C."/>
            <person name="Riley R."/>
            <person name="Ohm R."/>
            <person name="Sun H."/>
            <person name="Tunlid A."/>
            <person name="Henrissat B."/>
            <person name="Grigoriev I.V."/>
            <person name="Hibbett D.S."/>
            <person name="Martin F."/>
        </authorList>
    </citation>
    <scope>NUCLEOTIDE SEQUENCE [LARGE SCALE GENOMIC DNA]</scope>
    <source>
        <strain evidence="2 3">SS14</strain>
    </source>
</reference>
<evidence type="ECO:0000313" key="2">
    <source>
        <dbReference type="EMBL" id="KIJ36058.1"/>
    </source>
</evidence>
<dbReference type="HOGENOM" id="CLU_891894_0_0_1"/>
<protein>
    <recommendedName>
        <fullName evidence="4">G-protein coupled receptors family 1 profile domain-containing protein</fullName>
    </recommendedName>
</protein>
<dbReference type="OrthoDB" id="3232296at2759"/>
<keyword evidence="1" id="KW-0812">Transmembrane</keyword>
<dbReference type="EMBL" id="KN837182">
    <property type="protein sequence ID" value="KIJ36058.1"/>
    <property type="molecule type" value="Genomic_DNA"/>
</dbReference>
<keyword evidence="1" id="KW-1133">Transmembrane helix</keyword>
<name>A0A0C9U043_SPHS4</name>
<feature type="transmembrane region" description="Helical" evidence="1">
    <location>
        <begin position="129"/>
        <end position="151"/>
    </location>
</feature>
<proteinExistence type="predicted"/>
<sequence>MPGELQPQLAYGILSYVFLILGNIALFALLLTFWRVRSLPQRNNPFFINLLVTTWLPTFPASLLLFVGNFGSDELPPKALCMIQAFLMDGVGPMFGMAMFCLVLHTWFQVRANVNGHLSPFMQFRWFRHLILGLPYFTFTCWFGCSTGLGLSNPRTLANLIWCAVITVPNDRIRRFVGFFLTGISLLELFMEASIIYQVITSKKGFLMKNKNSLSIETSLILRIAVFTVIQLGTLVLTTILSAFRGGLSHPLVHPGTSAVFRIVESLNPLATFLVFGMSNGLLEVWRLKKPTSVQSDFREVERGWDQNMDLNLNTEALDNLPDIEAIPRSNSQNSS</sequence>
<accession>A0A0C9U043</accession>